<feature type="compositionally biased region" description="Basic and acidic residues" evidence="1">
    <location>
        <begin position="37"/>
        <end position="47"/>
    </location>
</feature>
<feature type="compositionally biased region" description="Basic residues" evidence="1">
    <location>
        <begin position="73"/>
        <end position="85"/>
    </location>
</feature>
<accession>A0ABU3BTB2</accession>
<evidence type="ECO:0000313" key="4">
    <source>
        <dbReference type="EMBL" id="MDT0632406.1"/>
    </source>
</evidence>
<sequence length="178" mass="19669">MSLVTIGTSFVVVALLAAVVLGWVADLRRTGGAVSAHEARAQAERAGRGGRGRSAFYTSREDRAEAMRERIARERRRRERARGPRVRSPDAEPAGSPADRPPAPPPDAPEARHRRTLELGSGPVTADRLRLHYRRLVTAYHPDRVAGLGAKLQRLAEEETKAINEAYSFFKREIGERA</sequence>
<dbReference type="SMART" id="SM00271">
    <property type="entry name" value="DnaJ"/>
    <property type="match status" value="1"/>
</dbReference>
<dbReference type="Proteomes" id="UP001267426">
    <property type="component" value="Unassembled WGS sequence"/>
</dbReference>
<feature type="compositionally biased region" description="Pro residues" evidence="1">
    <location>
        <begin position="99"/>
        <end position="108"/>
    </location>
</feature>
<comment type="caution">
    <text evidence="4">The sequence shown here is derived from an EMBL/GenBank/DDBJ whole genome shotgun (WGS) entry which is preliminary data.</text>
</comment>
<name>A0ABU3BTB2_9BACT</name>
<evidence type="ECO:0000313" key="5">
    <source>
        <dbReference type="Proteomes" id="UP001267426"/>
    </source>
</evidence>
<evidence type="ECO:0000259" key="3">
    <source>
        <dbReference type="PROSITE" id="PS50076"/>
    </source>
</evidence>
<dbReference type="SUPFAM" id="SSF46565">
    <property type="entry name" value="Chaperone J-domain"/>
    <property type="match status" value="1"/>
</dbReference>
<feature type="transmembrane region" description="Helical" evidence="2">
    <location>
        <begin position="6"/>
        <end position="25"/>
    </location>
</feature>
<evidence type="ECO:0000256" key="1">
    <source>
        <dbReference type="SAM" id="MobiDB-lite"/>
    </source>
</evidence>
<keyword evidence="2" id="KW-0812">Transmembrane</keyword>
<dbReference type="Gene3D" id="1.10.287.110">
    <property type="entry name" value="DnaJ domain"/>
    <property type="match status" value="1"/>
</dbReference>
<protein>
    <submittedName>
        <fullName evidence="4">J domain-containing protein</fullName>
    </submittedName>
</protein>
<evidence type="ECO:0000256" key="2">
    <source>
        <dbReference type="SAM" id="Phobius"/>
    </source>
</evidence>
<feature type="domain" description="J" evidence="3">
    <location>
        <begin position="112"/>
        <end position="178"/>
    </location>
</feature>
<gene>
    <name evidence="4" type="ORF">RM540_11660</name>
</gene>
<proteinExistence type="predicted"/>
<dbReference type="EMBL" id="JAVRHT010000027">
    <property type="protein sequence ID" value="MDT0632406.1"/>
    <property type="molecule type" value="Genomic_DNA"/>
</dbReference>
<feature type="compositionally biased region" description="Basic and acidic residues" evidence="1">
    <location>
        <begin position="59"/>
        <end position="72"/>
    </location>
</feature>
<keyword evidence="5" id="KW-1185">Reference proteome</keyword>
<keyword evidence="2" id="KW-0472">Membrane</keyword>
<organism evidence="4 5">
    <name type="scientific">Rubrivirga litoralis</name>
    <dbReference type="NCBI Taxonomy" id="3075598"/>
    <lineage>
        <taxon>Bacteria</taxon>
        <taxon>Pseudomonadati</taxon>
        <taxon>Rhodothermota</taxon>
        <taxon>Rhodothermia</taxon>
        <taxon>Rhodothermales</taxon>
        <taxon>Rubricoccaceae</taxon>
        <taxon>Rubrivirga</taxon>
    </lineage>
</organism>
<dbReference type="PROSITE" id="PS50076">
    <property type="entry name" value="DNAJ_2"/>
    <property type="match status" value="1"/>
</dbReference>
<dbReference type="CDD" id="cd06257">
    <property type="entry name" value="DnaJ"/>
    <property type="match status" value="1"/>
</dbReference>
<dbReference type="RefSeq" id="WP_311664260.1">
    <property type="nucleotide sequence ID" value="NZ_JAVRHT010000027.1"/>
</dbReference>
<feature type="region of interest" description="Disordered" evidence="1">
    <location>
        <begin position="32"/>
        <end position="123"/>
    </location>
</feature>
<dbReference type="InterPro" id="IPR036869">
    <property type="entry name" value="J_dom_sf"/>
</dbReference>
<reference evidence="4 5" key="1">
    <citation type="submission" date="2023-09" db="EMBL/GenBank/DDBJ databases">
        <authorList>
            <person name="Rey-Velasco X."/>
        </authorList>
    </citation>
    <scope>NUCLEOTIDE SEQUENCE [LARGE SCALE GENOMIC DNA]</scope>
    <source>
        <strain evidence="4 5">F394</strain>
    </source>
</reference>
<keyword evidence="2" id="KW-1133">Transmembrane helix</keyword>
<dbReference type="InterPro" id="IPR001623">
    <property type="entry name" value="DnaJ_domain"/>
</dbReference>